<dbReference type="SUPFAM" id="SSF55021">
    <property type="entry name" value="ACT-like"/>
    <property type="match status" value="1"/>
</dbReference>
<reference evidence="6" key="1">
    <citation type="submission" date="2019-08" db="EMBL/GenBank/DDBJ databases">
        <authorList>
            <person name="Kucharzyk K."/>
            <person name="Murdoch R.W."/>
            <person name="Higgins S."/>
            <person name="Loffler F."/>
        </authorList>
    </citation>
    <scope>NUCLEOTIDE SEQUENCE</scope>
</reference>
<accession>A0A645JH10</accession>
<dbReference type="GO" id="GO:0004072">
    <property type="term" value="F:aspartate kinase activity"/>
    <property type="evidence" value="ECO:0007669"/>
    <property type="project" value="UniProtKB-EC"/>
</dbReference>
<evidence type="ECO:0000259" key="5">
    <source>
        <dbReference type="Pfam" id="PF22468"/>
    </source>
</evidence>
<dbReference type="Pfam" id="PF22468">
    <property type="entry name" value="ACT_9"/>
    <property type="match status" value="1"/>
</dbReference>
<dbReference type="InterPro" id="IPR045865">
    <property type="entry name" value="ACT-like_dom_sf"/>
</dbReference>
<keyword evidence="4" id="KW-0067">ATP-binding</keyword>
<gene>
    <name evidence="6" type="ORF">SDC9_209725</name>
</gene>
<evidence type="ECO:0000256" key="2">
    <source>
        <dbReference type="ARBA" id="ARBA00022741"/>
    </source>
</evidence>
<proteinExistence type="predicted"/>
<evidence type="ECO:0000256" key="1">
    <source>
        <dbReference type="ARBA" id="ARBA00013059"/>
    </source>
</evidence>
<protein>
    <recommendedName>
        <fullName evidence="1">aspartate kinase</fullName>
        <ecNumber evidence="1">2.7.2.4</ecNumber>
    </recommendedName>
</protein>
<dbReference type="AlphaFoldDB" id="A0A645JH10"/>
<evidence type="ECO:0000313" key="6">
    <source>
        <dbReference type="EMBL" id="MPN61979.1"/>
    </source>
</evidence>
<keyword evidence="2" id="KW-0547">Nucleotide-binding</keyword>
<comment type="caution">
    <text evidence="6">The sequence shown here is derived from an EMBL/GenBank/DDBJ whole genome shotgun (WGS) entry which is preliminary data.</text>
</comment>
<dbReference type="Gene3D" id="3.30.2130.10">
    <property type="entry name" value="VC0802-like"/>
    <property type="match status" value="1"/>
</dbReference>
<dbReference type="EMBL" id="VSSQ01139342">
    <property type="protein sequence ID" value="MPN61979.1"/>
    <property type="molecule type" value="Genomic_DNA"/>
</dbReference>
<dbReference type="EC" id="2.7.2.4" evidence="1"/>
<organism evidence="6">
    <name type="scientific">bioreactor metagenome</name>
    <dbReference type="NCBI Taxonomy" id="1076179"/>
    <lineage>
        <taxon>unclassified sequences</taxon>
        <taxon>metagenomes</taxon>
        <taxon>ecological metagenomes</taxon>
    </lineage>
</organism>
<feature type="domain" description="Aspartokinase ACT" evidence="5">
    <location>
        <begin position="33"/>
        <end position="91"/>
    </location>
</feature>
<evidence type="ECO:0000256" key="3">
    <source>
        <dbReference type="ARBA" id="ARBA00022777"/>
    </source>
</evidence>
<name>A0A645JH10_9ZZZZ</name>
<dbReference type="InterPro" id="IPR054352">
    <property type="entry name" value="ACT_Aspartokinase"/>
</dbReference>
<keyword evidence="3" id="KW-0418">Kinase</keyword>
<evidence type="ECO:0000256" key="4">
    <source>
        <dbReference type="ARBA" id="ARBA00022840"/>
    </source>
</evidence>
<dbReference type="GO" id="GO:0005524">
    <property type="term" value="F:ATP binding"/>
    <property type="evidence" value="ECO:0007669"/>
    <property type="project" value="UniProtKB-KW"/>
</dbReference>
<sequence>MANGLLASIGPLLQKEFGLDTALCETGFALAAVGGEGMNGTAALIAKAWPSLASASVDVLHVSFGVSRTTCLFAIPEGQAITAVKALYDALLR</sequence>
<keyword evidence="3" id="KW-0808">Transferase</keyword>